<proteinExistence type="predicted"/>
<name>A0A545AF35_9ACTN</name>
<evidence type="ECO:0000259" key="1">
    <source>
        <dbReference type="PROSITE" id="PS50921"/>
    </source>
</evidence>
<comment type="caution">
    <text evidence="2">The sequence shown here is derived from an EMBL/GenBank/DDBJ whole genome shotgun (WGS) entry which is preliminary data.</text>
</comment>
<evidence type="ECO:0000313" key="3">
    <source>
        <dbReference type="Proteomes" id="UP000317982"/>
    </source>
</evidence>
<evidence type="ECO:0000313" key="2">
    <source>
        <dbReference type="EMBL" id="TQS39948.1"/>
    </source>
</evidence>
<dbReference type="GO" id="GO:0003723">
    <property type="term" value="F:RNA binding"/>
    <property type="evidence" value="ECO:0007669"/>
    <property type="project" value="InterPro"/>
</dbReference>
<gene>
    <name evidence="2" type="ORF">FL583_37325</name>
</gene>
<feature type="domain" description="ANTAR" evidence="1">
    <location>
        <begin position="75"/>
        <end position="136"/>
    </location>
</feature>
<dbReference type="InParanoid" id="A0A545AF35"/>
<dbReference type="InterPro" id="IPR036388">
    <property type="entry name" value="WH-like_DNA-bd_sf"/>
</dbReference>
<dbReference type="InterPro" id="IPR005561">
    <property type="entry name" value="ANTAR"/>
</dbReference>
<accession>A0A545AF35</accession>
<sequence length="140" mass="14913">MATTMRWPGFRETAHRIGLHSSLSIPLFAGSGDAVASMNLYSRDRAELVDLAEEVRAAFRASGSAPASTSLCGPATSVADLATGVAEALAVRDQIQQAIGMIVGRERCSTEEAYLALRIRAAEVGLLLPEVATEILRRTR</sequence>
<dbReference type="OrthoDB" id="3294302at2"/>
<dbReference type="SMART" id="SM01012">
    <property type="entry name" value="ANTAR"/>
    <property type="match status" value="1"/>
</dbReference>
<dbReference type="PROSITE" id="PS50921">
    <property type="entry name" value="ANTAR"/>
    <property type="match status" value="1"/>
</dbReference>
<dbReference type="AlphaFoldDB" id="A0A545AF35"/>
<organism evidence="2 3">
    <name type="scientific">Cryptosporangium phraense</name>
    <dbReference type="NCBI Taxonomy" id="2593070"/>
    <lineage>
        <taxon>Bacteria</taxon>
        <taxon>Bacillati</taxon>
        <taxon>Actinomycetota</taxon>
        <taxon>Actinomycetes</taxon>
        <taxon>Cryptosporangiales</taxon>
        <taxon>Cryptosporangiaceae</taxon>
        <taxon>Cryptosporangium</taxon>
    </lineage>
</organism>
<dbReference type="Proteomes" id="UP000317982">
    <property type="component" value="Unassembled WGS sequence"/>
</dbReference>
<keyword evidence="3" id="KW-1185">Reference proteome</keyword>
<protein>
    <submittedName>
        <fullName evidence="2">ANTAR domain-containing protein</fullName>
    </submittedName>
</protein>
<dbReference type="Pfam" id="PF03861">
    <property type="entry name" value="ANTAR"/>
    <property type="match status" value="1"/>
</dbReference>
<dbReference type="EMBL" id="VIRS01000051">
    <property type="protein sequence ID" value="TQS39948.1"/>
    <property type="molecule type" value="Genomic_DNA"/>
</dbReference>
<reference evidence="2 3" key="1">
    <citation type="submission" date="2019-07" db="EMBL/GenBank/DDBJ databases">
        <title>Cryptosporangium phraense sp. nov., isolated from plant litter.</title>
        <authorList>
            <person name="Suriyachadkun C."/>
        </authorList>
    </citation>
    <scope>NUCLEOTIDE SEQUENCE [LARGE SCALE GENOMIC DNA]</scope>
    <source>
        <strain evidence="2 3">A-T 5661</strain>
    </source>
</reference>
<dbReference type="Gene3D" id="1.10.10.10">
    <property type="entry name" value="Winged helix-like DNA-binding domain superfamily/Winged helix DNA-binding domain"/>
    <property type="match status" value="1"/>
</dbReference>